<evidence type="ECO:0000313" key="3">
    <source>
        <dbReference type="EMBL" id="SEM82434.1"/>
    </source>
</evidence>
<dbReference type="eggNOG" id="COG4639">
    <property type="taxonomic scope" value="Bacteria"/>
</dbReference>
<name>A0A1H8BJW7_STRJI</name>
<dbReference type="AlphaFoldDB" id="A0A1H8BJW7"/>
<dbReference type="PANTHER" id="PTHR43883:SF1">
    <property type="entry name" value="GLUCONOKINASE"/>
    <property type="match status" value="1"/>
</dbReference>
<dbReference type="InterPro" id="IPR021122">
    <property type="entry name" value="RNA_ligase_dom_REL/Rnl2"/>
</dbReference>
<organism evidence="3 4">
    <name type="scientific">Streptacidiphilus jiangxiensis</name>
    <dbReference type="NCBI Taxonomy" id="235985"/>
    <lineage>
        <taxon>Bacteria</taxon>
        <taxon>Bacillati</taxon>
        <taxon>Actinomycetota</taxon>
        <taxon>Actinomycetes</taxon>
        <taxon>Kitasatosporales</taxon>
        <taxon>Streptomycetaceae</taxon>
        <taxon>Streptacidiphilus</taxon>
    </lineage>
</organism>
<proteinExistence type="predicted"/>
<keyword evidence="4" id="KW-1185">Reference proteome</keyword>
<protein>
    <submittedName>
        <fullName evidence="3">RNA ligase</fullName>
    </submittedName>
</protein>
<dbReference type="GO" id="GO:0016874">
    <property type="term" value="F:ligase activity"/>
    <property type="evidence" value="ECO:0007669"/>
    <property type="project" value="UniProtKB-KW"/>
</dbReference>
<dbReference type="Pfam" id="PF09414">
    <property type="entry name" value="RNA_ligase"/>
    <property type="match status" value="1"/>
</dbReference>
<evidence type="ECO:0000259" key="2">
    <source>
        <dbReference type="Pfam" id="PF09414"/>
    </source>
</evidence>
<feature type="region of interest" description="Disordered" evidence="1">
    <location>
        <begin position="1"/>
        <end position="21"/>
    </location>
</feature>
<feature type="domain" description="RNA ligase" evidence="2">
    <location>
        <begin position="39"/>
        <end position="192"/>
    </location>
</feature>
<dbReference type="EMBL" id="FOAZ01000067">
    <property type="protein sequence ID" value="SEM82434.1"/>
    <property type="molecule type" value="Genomic_DNA"/>
</dbReference>
<gene>
    <name evidence="3" type="ORF">SAMN05414137_1672</name>
</gene>
<dbReference type="STRING" id="235985.SAMN05414137_1672"/>
<evidence type="ECO:0000256" key="1">
    <source>
        <dbReference type="SAM" id="MobiDB-lite"/>
    </source>
</evidence>
<dbReference type="OrthoDB" id="255834at2"/>
<accession>A0A1H8BJW7</accession>
<dbReference type="SUPFAM" id="SSF56091">
    <property type="entry name" value="DNA ligase/mRNA capping enzyme, catalytic domain"/>
    <property type="match status" value="1"/>
</dbReference>
<keyword evidence="3" id="KW-0436">Ligase</keyword>
<dbReference type="RefSeq" id="WP_042449416.1">
    <property type="nucleotide sequence ID" value="NZ_BBPN01000016.1"/>
</dbReference>
<evidence type="ECO:0000313" key="4">
    <source>
        <dbReference type="Proteomes" id="UP000183015"/>
    </source>
</evidence>
<dbReference type="InterPro" id="IPR052732">
    <property type="entry name" value="Cell-binding_unc_protein"/>
</dbReference>
<dbReference type="Proteomes" id="UP000183015">
    <property type="component" value="Unassembled WGS sequence"/>
</dbReference>
<sequence length="214" mass="23590">MDTPLLPRYPRTPHLPSSPGATADDVVGTWASFAPSGDDEVIATLKMDGENTTLHRGGVYARSPSGRSRPWQDRIRAFAAGICPDIPDGLLISGENLTVPHSIVYDRALPPFMVFAAWEGDRCLSWAETVDWAELLGLATVPVIYQGRRPLPQALHDAFLAVTDTSRDEGYVLRDAGSFTRRQFPERVAKWVRAGHLATDSNWPASKRTRPRAN</sequence>
<reference evidence="4" key="1">
    <citation type="submission" date="2016-10" db="EMBL/GenBank/DDBJ databases">
        <authorList>
            <person name="Varghese N."/>
        </authorList>
    </citation>
    <scope>NUCLEOTIDE SEQUENCE [LARGE SCALE GENOMIC DNA]</scope>
    <source>
        <strain evidence="4">DSM 45096 / BCRC 16803 / CGMCC 4.1857 / CIP 109030 / JCM 12277 / KCTC 19219 / NBRC 100920 / 33214</strain>
    </source>
</reference>
<dbReference type="Gene3D" id="3.30.470.30">
    <property type="entry name" value="DNA ligase/mRNA capping enzyme"/>
    <property type="match status" value="1"/>
</dbReference>
<dbReference type="PANTHER" id="PTHR43883">
    <property type="entry name" value="SLR0207 PROTEIN"/>
    <property type="match status" value="1"/>
</dbReference>